<sequence>MVCSSLRPTPYNMSRFSLGRYRMTLVLRQRAPSRVPFRIPAFKLDNRSHGGLIVKRCKIMLPPCLPVLAFTGDTNANASGSAPVPYSVSMSTRSPIPTPDKSPRKRHFAAPLFAAMLLFTPVAASAQMIPSGGSDTPPVASQEQVKAAVKELVTAGDAKPGPVSTANLDVTTDELGFLLEPLTLSELKTEMSGWQGELQKAVGNLATAELESLKLNAEIEKTNADAPPLAEGETRELTPEQKSMVEKIAKLREIRTTISDRFREVMDAYEDKGGAPEDTTNYRAYVKDVGGVQVDTTNLHSALLTLKVWANAEDGGQRLLRRIVSVLLFTIGGIIAGWLISLIVNIALKRTHLTSKLMRIFLRRWIARLGGLVGFLFGLSWIGTNMTPILAGLGAAGFILAFALQNTISNFASGMLILFLRPFDAGDEIEAAGVSGEVEKVSLFSTHLSTSENRKVIVPNNKIWEDVIVNSTGADTRRLSLEVAVNAGKHSLDEAESLLRQVMEQHPDVLDDPTPSLTLSAMTDETYTFTCWPWVRTADRDRVRWELVSQFGRKLSVVKGTTAAS</sequence>
<keyword evidence="4 7" id="KW-0812">Transmembrane</keyword>
<feature type="transmembrane region" description="Helical" evidence="7">
    <location>
        <begin position="365"/>
        <end position="383"/>
    </location>
</feature>
<proteinExistence type="inferred from homology"/>
<name>A0A6L6JBH4_9RHOB</name>
<comment type="caution">
    <text evidence="7">Lacks conserved residue(s) required for the propagation of feature annotation.</text>
</comment>
<comment type="caution">
    <text evidence="11">The sequence shown here is derived from an EMBL/GenBank/DDBJ whole genome shotgun (WGS) entry which is preliminary data.</text>
</comment>
<dbReference type="PANTHER" id="PTHR30221">
    <property type="entry name" value="SMALL-CONDUCTANCE MECHANOSENSITIVE CHANNEL"/>
    <property type="match status" value="1"/>
</dbReference>
<evidence type="ECO:0000256" key="6">
    <source>
        <dbReference type="ARBA" id="ARBA00023136"/>
    </source>
</evidence>
<keyword evidence="12" id="KW-1185">Reference proteome</keyword>
<evidence type="ECO:0000256" key="8">
    <source>
        <dbReference type="SAM" id="MobiDB-lite"/>
    </source>
</evidence>
<accession>A0A6L6JBH4</accession>
<comment type="subunit">
    <text evidence="7">Homoheptamer.</text>
</comment>
<evidence type="ECO:0000259" key="9">
    <source>
        <dbReference type="Pfam" id="PF00924"/>
    </source>
</evidence>
<organism evidence="11 12">
    <name type="scientific">Paracoccus aestuariivivens</name>
    <dbReference type="NCBI Taxonomy" id="1820333"/>
    <lineage>
        <taxon>Bacteria</taxon>
        <taxon>Pseudomonadati</taxon>
        <taxon>Pseudomonadota</taxon>
        <taxon>Alphaproteobacteria</taxon>
        <taxon>Rhodobacterales</taxon>
        <taxon>Paracoccaceae</taxon>
        <taxon>Paracoccus</taxon>
    </lineage>
</organism>
<dbReference type="Gene3D" id="1.10.287.1260">
    <property type="match status" value="1"/>
</dbReference>
<gene>
    <name evidence="11" type="ORF">GL286_17705</name>
</gene>
<keyword evidence="7" id="KW-0813">Transport</keyword>
<dbReference type="InterPro" id="IPR010920">
    <property type="entry name" value="LSM_dom_sf"/>
</dbReference>
<feature type="region of interest" description="Disordered" evidence="8">
    <location>
        <begin position="80"/>
        <end position="104"/>
    </location>
</feature>
<keyword evidence="6 7" id="KW-0472">Membrane</keyword>
<dbReference type="Pfam" id="PF00924">
    <property type="entry name" value="MS_channel_2nd"/>
    <property type="match status" value="1"/>
</dbReference>
<keyword evidence="3" id="KW-1003">Cell membrane</keyword>
<keyword evidence="5 7" id="KW-1133">Transmembrane helix</keyword>
<keyword evidence="7" id="KW-0407">Ion channel</keyword>
<comment type="function">
    <text evidence="7">Mechanosensitive channel that participates in the regulation of osmotic pressure changes within the cell, opening in response to stretch forces in the membrane lipid bilayer, without the need for other proteins. Contributes to normal resistance to hypoosmotic shock. Forms an ion channel of 1.0 nanosiemens conductance with a slight preference for anions.</text>
</comment>
<feature type="domain" description="Mechanosensitive ion channel MscS" evidence="9">
    <location>
        <begin position="406"/>
        <end position="472"/>
    </location>
</feature>
<dbReference type="InterPro" id="IPR006685">
    <property type="entry name" value="MscS_channel_2nd"/>
</dbReference>
<evidence type="ECO:0000256" key="5">
    <source>
        <dbReference type="ARBA" id="ARBA00022989"/>
    </source>
</evidence>
<dbReference type="EMBL" id="WMIE01000016">
    <property type="protein sequence ID" value="MTH79553.1"/>
    <property type="molecule type" value="Genomic_DNA"/>
</dbReference>
<dbReference type="Proteomes" id="UP000478183">
    <property type="component" value="Unassembled WGS sequence"/>
</dbReference>
<dbReference type="PANTHER" id="PTHR30221:SF1">
    <property type="entry name" value="SMALL-CONDUCTANCE MECHANOSENSITIVE CHANNEL"/>
    <property type="match status" value="1"/>
</dbReference>
<dbReference type="SUPFAM" id="SSF50182">
    <property type="entry name" value="Sm-like ribonucleoproteins"/>
    <property type="match status" value="1"/>
</dbReference>
<dbReference type="InterPro" id="IPR011066">
    <property type="entry name" value="MscS_channel_C_sf"/>
</dbReference>
<evidence type="ECO:0000313" key="12">
    <source>
        <dbReference type="Proteomes" id="UP000478183"/>
    </source>
</evidence>
<protein>
    <recommendedName>
        <fullName evidence="7">Small-conductance mechanosensitive channel</fullName>
    </recommendedName>
</protein>
<evidence type="ECO:0000313" key="11">
    <source>
        <dbReference type="EMBL" id="MTH79553.1"/>
    </source>
</evidence>
<dbReference type="Gene3D" id="2.30.30.60">
    <property type="match status" value="1"/>
</dbReference>
<comment type="subcellular location">
    <subcellularLocation>
        <location evidence="7">Cell inner membrane</location>
        <topology evidence="7">Multi-pass membrane protein</topology>
    </subcellularLocation>
    <subcellularLocation>
        <location evidence="1">Cell membrane</location>
        <topology evidence="1">Multi-pass membrane protein</topology>
    </subcellularLocation>
</comment>
<dbReference type="InterPro" id="IPR023408">
    <property type="entry name" value="MscS_beta-dom_sf"/>
</dbReference>
<evidence type="ECO:0000256" key="4">
    <source>
        <dbReference type="ARBA" id="ARBA00022692"/>
    </source>
</evidence>
<dbReference type="Pfam" id="PF21082">
    <property type="entry name" value="MS_channel_3rd"/>
    <property type="match status" value="1"/>
</dbReference>
<dbReference type="GO" id="GO:0008381">
    <property type="term" value="F:mechanosensitive monoatomic ion channel activity"/>
    <property type="evidence" value="ECO:0007669"/>
    <property type="project" value="InterPro"/>
</dbReference>
<dbReference type="InterPro" id="IPR045275">
    <property type="entry name" value="MscS_archaea/bacteria_type"/>
</dbReference>
<dbReference type="AlphaFoldDB" id="A0A6L6JBH4"/>
<feature type="transmembrane region" description="Helical" evidence="7">
    <location>
        <begin position="323"/>
        <end position="344"/>
    </location>
</feature>
<evidence type="ECO:0000256" key="3">
    <source>
        <dbReference type="ARBA" id="ARBA00022475"/>
    </source>
</evidence>
<keyword evidence="7" id="KW-0406">Ion transport</keyword>
<dbReference type="GO" id="GO:0005886">
    <property type="term" value="C:plasma membrane"/>
    <property type="evidence" value="ECO:0007669"/>
    <property type="project" value="UniProtKB-SubCell"/>
</dbReference>
<comment type="similarity">
    <text evidence="2 7">Belongs to the MscS (TC 1.A.23) family.</text>
</comment>
<dbReference type="OrthoDB" id="9814206at2"/>
<dbReference type="SUPFAM" id="SSF82861">
    <property type="entry name" value="Mechanosensitive channel protein MscS (YggB), transmembrane region"/>
    <property type="match status" value="1"/>
</dbReference>
<dbReference type="InterPro" id="IPR049278">
    <property type="entry name" value="MS_channel_C"/>
</dbReference>
<dbReference type="Gene3D" id="3.30.70.100">
    <property type="match status" value="1"/>
</dbReference>
<dbReference type="SUPFAM" id="SSF82689">
    <property type="entry name" value="Mechanosensitive channel protein MscS (YggB), C-terminal domain"/>
    <property type="match status" value="1"/>
</dbReference>
<evidence type="ECO:0000259" key="10">
    <source>
        <dbReference type="Pfam" id="PF21082"/>
    </source>
</evidence>
<evidence type="ECO:0000256" key="1">
    <source>
        <dbReference type="ARBA" id="ARBA00004651"/>
    </source>
</evidence>
<keyword evidence="7" id="KW-0997">Cell inner membrane</keyword>
<reference evidence="11 12" key="1">
    <citation type="submission" date="2019-11" db="EMBL/GenBank/DDBJ databases">
        <authorList>
            <person name="Dong K."/>
        </authorList>
    </citation>
    <scope>NUCLEOTIDE SEQUENCE [LARGE SCALE GENOMIC DNA]</scope>
    <source>
        <strain evidence="11 12">NBRC 111993</strain>
    </source>
</reference>
<evidence type="ECO:0000256" key="2">
    <source>
        <dbReference type="ARBA" id="ARBA00008017"/>
    </source>
</evidence>
<dbReference type="InterPro" id="IPR011014">
    <property type="entry name" value="MscS_channel_TM-2"/>
</dbReference>
<evidence type="ECO:0000256" key="7">
    <source>
        <dbReference type="RuleBase" id="RU369025"/>
    </source>
</evidence>
<feature type="domain" description="Mechanosensitive ion channel MscS C-terminal" evidence="10">
    <location>
        <begin position="491"/>
        <end position="548"/>
    </location>
</feature>